<sequence>MKFSYKEEALKLNKNLVCKNIGANKWRVFDGDKEVSYEASSPQAAWNHAYGTLSCPFSIGDRVENLETGEIFTVQGSCFGYVNNLSNENKKFQSLKPWDYEKYKIVG</sequence>
<name>A0A0D5YFW4_ACIBA</name>
<dbReference type="EMBL" id="CP008706">
    <property type="protein sequence ID" value="AKA31175.1"/>
    <property type="molecule type" value="Genomic_DNA"/>
</dbReference>
<proteinExistence type="predicted"/>
<dbReference type="RefSeq" id="WP_000673007.1">
    <property type="nucleotide sequence ID" value="NZ_CAUZGQ010000010.1"/>
</dbReference>
<reference evidence="1 2" key="1">
    <citation type="journal article" date="2015" name="J. Bacteriol.">
        <title>Resources for Genetic and Genomic Analysis of Emerging Pathogen Acinetobacter baumannii.</title>
        <authorList>
            <person name="Gallagher L.A."/>
            <person name="Ramage E."/>
            <person name="Weiss E.J."/>
            <person name="Radey M."/>
            <person name="Hayden H.S."/>
            <person name="Held K.G."/>
            <person name="Huse H.K."/>
            <person name="Zurawski D.V."/>
            <person name="Brittnacher M.J."/>
            <person name="Manoil C."/>
        </authorList>
    </citation>
    <scope>NUCLEOTIDE SEQUENCE [LARGE SCALE GENOMIC DNA]</scope>
    <source>
        <strain evidence="1 2">AB5075-UW</strain>
    </source>
</reference>
<dbReference type="PATRIC" id="fig|470.1345.peg.1390"/>
<organism evidence="1 2">
    <name type="scientific">Acinetobacter baumannii</name>
    <dbReference type="NCBI Taxonomy" id="470"/>
    <lineage>
        <taxon>Bacteria</taxon>
        <taxon>Pseudomonadati</taxon>
        <taxon>Pseudomonadota</taxon>
        <taxon>Gammaproteobacteria</taxon>
        <taxon>Moraxellales</taxon>
        <taxon>Moraxellaceae</taxon>
        <taxon>Acinetobacter</taxon>
        <taxon>Acinetobacter calcoaceticus/baumannii complex</taxon>
    </lineage>
</organism>
<evidence type="ECO:0000313" key="2">
    <source>
        <dbReference type="Proteomes" id="UP000032746"/>
    </source>
</evidence>
<dbReference type="Proteomes" id="UP000032746">
    <property type="component" value="Chromosome"/>
</dbReference>
<dbReference type="AlphaFoldDB" id="A0A0D5YFW4"/>
<evidence type="ECO:0000313" key="1">
    <source>
        <dbReference type="EMBL" id="AKA31175.1"/>
    </source>
</evidence>
<reference evidence="2" key="2">
    <citation type="submission" date="2015-03" db="EMBL/GenBank/DDBJ databases">
        <authorList>
            <person name="Gallagher L.A."/>
            <person name="Hayden H.S."/>
            <person name="Weiss E.J."/>
            <person name="Hager K.R."/>
            <person name="Ramage E."/>
            <person name="Radey M.R."/>
            <person name="Bydalek R."/>
            <person name="Manoil C."/>
            <person name="Miller S.I."/>
            <person name="Brittnacher M.J."/>
        </authorList>
    </citation>
    <scope>NUCLEOTIDE SEQUENCE [LARGE SCALE GENOMIC DNA]</scope>
    <source>
        <strain evidence="2">AB5075-UW</strain>
    </source>
</reference>
<gene>
    <name evidence="1" type="ORF">ABUW_1431</name>
</gene>
<accession>A0A0D5YFW4</accession>
<protein>
    <submittedName>
        <fullName evidence="1">Uncharacterized protein</fullName>
    </submittedName>
</protein>